<evidence type="ECO:0000313" key="1">
    <source>
        <dbReference type="EMBL" id="ODH41601.1"/>
    </source>
</evidence>
<reference evidence="1 2" key="1">
    <citation type="submission" date="2016-06" db="EMBL/GenBank/DDBJ databases">
        <authorList>
            <person name="Kjaerup R.B."/>
            <person name="Dalgaard T.S."/>
            <person name="Juul-Madsen H.R."/>
        </authorList>
    </citation>
    <scope>NUCLEOTIDE SEQUENCE [LARGE SCALE GENOMIC DNA]</scope>
    <source>
        <strain evidence="1 2">Pb300</strain>
    </source>
</reference>
<organism evidence="1 2">
    <name type="scientific">Paracoccidioides brasiliensis</name>
    <dbReference type="NCBI Taxonomy" id="121759"/>
    <lineage>
        <taxon>Eukaryota</taxon>
        <taxon>Fungi</taxon>
        <taxon>Dikarya</taxon>
        <taxon>Ascomycota</taxon>
        <taxon>Pezizomycotina</taxon>
        <taxon>Eurotiomycetes</taxon>
        <taxon>Eurotiomycetidae</taxon>
        <taxon>Onygenales</taxon>
        <taxon>Ajellomycetaceae</taxon>
        <taxon>Paracoccidioides</taxon>
    </lineage>
</organism>
<name>A0A1D2JLR6_PARBR</name>
<dbReference type="AlphaFoldDB" id="A0A1D2JLR6"/>
<protein>
    <submittedName>
        <fullName evidence="1">Uncharacterized protein</fullName>
    </submittedName>
</protein>
<evidence type="ECO:0000313" key="2">
    <source>
        <dbReference type="Proteomes" id="UP000242814"/>
    </source>
</evidence>
<accession>A0A1D2JLR6</accession>
<gene>
    <name evidence="1" type="ORF">ACO22_01369</name>
</gene>
<dbReference type="EMBL" id="LZYO01000032">
    <property type="protein sequence ID" value="ODH41601.1"/>
    <property type="molecule type" value="Genomic_DNA"/>
</dbReference>
<dbReference type="VEuPathDB" id="FungiDB:PADG_07473"/>
<dbReference type="VEuPathDB" id="FungiDB:PABG_04019"/>
<dbReference type="Proteomes" id="UP000242814">
    <property type="component" value="Unassembled WGS sequence"/>
</dbReference>
<proteinExistence type="predicted"/>
<comment type="caution">
    <text evidence="1">The sequence shown here is derived from an EMBL/GenBank/DDBJ whole genome shotgun (WGS) entry which is preliminary data.</text>
</comment>
<sequence>MAQGKLCAANPVHGRGPTVTRLVKNTRAEAVEVLQYVLETYKGSDPHPADKVNRYSPYELSNTFSTLGALAPNSLSLPQNPEIILNQEQSRKMSRIRTWHRKAFSLNREELRGLSIPEYQEDRTRFKLIV</sequence>